<organism evidence="2">
    <name type="scientific">uncultured Actinomycetospora sp</name>
    <dbReference type="NCBI Taxonomy" id="1135996"/>
    <lineage>
        <taxon>Bacteria</taxon>
        <taxon>Bacillati</taxon>
        <taxon>Actinomycetota</taxon>
        <taxon>Actinomycetes</taxon>
        <taxon>Pseudonocardiales</taxon>
        <taxon>Pseudonocardiaceae</taxon>
        <taxon>Actinomycetospora</taxon>
        <taxon>environmental samples</taxon>
    </lineage>
</organism>
<dbReference type="AlphaFoldDB" id="A0A6J4HFY1"/>
<feature type="region of interest" description="Disordered" evidence="1">
    <location>
        <begin position="1"/>
        <end position="41"/>
    </location>
</feature>
<name>A0A6J4HFY1_9PSEU</name>
<reference evidence="2" key="1">
    <citation type="submission" date="2020-02" db="EMBL/GenBank/DDBJ databases">
        <authorList>
            <person name="Meier V. D."/>
        </authorList>
    </citation>
    <scope>NUCLEOTIDE SEQUENCE</scope>
    <source>
        <strain evidence="2">AVDCRST_MAG54</strain>
    </source>
</reference>
<evidence type="ECO:0000256" key="1">
    <source>
        <dbReference type="SAM" id="MobiDB-lite"/>
    </source>
</evidence>
<feature type="compositionally biased region" description="Polar residues" evidence="1">
    <location>
        <begin position="30"/>
        <end position="41"/>
    </location>
</feature>
<accession>A0A6J4HFY1</accession>
<proteinExistence type="predicted"/>
<evidence type="ECO:0000313" key="2">
    <source>
        <dbReference type="EMBL" id="CAA9223454.1"/>
    </source>
</evidence>
<sequence>MIVLVPAGVDDHGRRSGSARTPPNVRRQDSLTSGSLDGTVS</sequence>
<gene>
    <name evidence="2" type="ORF">AVDCRST_MAG54-678</name>
</gene>
<dbReference type="EMBL" id="CADCTH010000095">
    <property type="protein sequence ID" value="CAA9223454.1"/>
    <property type="molecule type" value="Genomic_DNA"/>
</dbReference>
<protein>
    <submittedName>
        <fullName evidence="2">Uncharacterized protein</fullName>
    </submittedName>
</protein>